<dbReference type="EMBL" id="CAJOBA010016424">
    <property type="protein sequence ID" value="CAF3891612.1"/>
    <property type="molecule type" value="Genomic_DNA"/>
</dbReference>
<feature type="region of interest" description="Disordered" evidence="1">
    <location>
        <begin position="97"/>
        <end position="120"/>
    </location>
</feature>
<feature type="compositionally biased region" description="Basic and acidic residues" evidence="1">
    <location>
        <begin position="194"/>
        <end position="210"/>
    </location>
</feature>
<evidence type="ECO:0000313" key="3">
    <source>
        <dbReference type="EMBL" id="CAF1119002.1"/>
    </source>
</evidence>
<feature type="region of interest" description="Disordered" evidence="1">
    <location>
        <begin position="128"/>
        <end position="147"/>
    </location>
</feature>
<dbReference type="EMBL" id="CAJNOK010010563">
    <property type="protein sequence ID" value="CAF1119002.1"/>
    <property type="molecule type" value="Genomic_DNA"/>
</dbReference>
<gene>
    <name evidence="3" type="ORF">OVA965_LOCUS20085</name>
    <name evidence="4" type="ORF">TMI583_LOCUS20360</name>
</gene>
<name>A0A8S2L7Y0_9BILA</name>
<feature type="non-terminal residue" evidence="4">
    <location>
        <position position="1"/>
    </location>
</feature>
<proteinExistence type="predicted"/>
<protein>
    <submittedName>
        <fullName evidence="4">Uncharacterized protein</fullName>
    </submittedName>
</protein>
<feature type="region of interest" description="Disordered" evidence="1">
    <location>
        <begin position="154"/>
        <end position="210"/>
    </location>
</feature>
<comment type="caution">
    <text evidence="4">The sequence shown here is derived from an EMBL/GenBank/DDBJ whole genome shotgun (WGS) entry which is preliminary data.</text>
</comment>
<dbReference type="Proteomes" id="UP000677228">
    <property type="component" value="Unassembled WGS sequence"/>
</dbReference>
<keyword evidence="2" id="KW-0812">Transmembrane</keyword>
<organism evidence="4 5">
    <name type="scientific">Didymodactylos carnosus</name>
    <dbReference type="NCBI Taxonomy" id="1234261"/>
    <lineage>
        <taxon>Eukaryota</taxon>
        <taxon>Metazoa</taxon>
        <taxon>Spiralia</taxon>
        <taxon>Gnathifera</taxon>
        <taxon>Rotifera</taxon>
        <taxon>Eurotatoria</taxon>
        <taxon>Bdelloidea</taxon>
        <taxon>Philodinida</taxon>
        <taxon>Philodinidae</taxon>
        <taxon>Didymodactylos</taxon>
    </lineage>
</organism>
<feature type="compositionally biased region" description="Basic and acidic residues" evidence="1">
    <location>
        <begin position="128"/>
        <end position="137"/>
    </location>
</feature>
<evidence type="ECO:0000313" key="5">
    <source>
        <dbReference type="Proteomes" id="UP000682733"/>
    </source>
</evidence>
<evidence type="ECO:0000256" key="1">
    <source>
        <dbReference type="SAM" id="MobiDB-lite"/>
    </source>
</evidence>
<reference evidence="4" key="1">
    <citation type="submission" date="2021-02" db="EMBL/GenBank/DDBJ databases">
        <authorList>
            <person name="Nowell W R."/>
        </authorList>
    </citation>
    <scope>NUCLEOTIDE SEQUENCE</scope>
</reference>
<accession>A0A8S2L7Y0</accession>
<sequence>MFCPGKVGSSEETSGLPSASLFFIGSTTGFHGFHVLLGCFLILARIVCQTFTEKETLPSHEHTYKQRILFCKSDKVTAPASKEFSIKKIPFGQTPLATNESLQTSPSLLPPEPHLLDDNLNSYTRTQGQKEFDRDSSSSDDDESKNFDLTLHDEEDDLQHDVPLNFTPLTSTTNSKKRVSKQQKKIPIAKRLRFTTDHDDGKNEDQQMDL</sequence>
<feature type="transmembrane region" description="Helical" evidence="2">
    <location>
        <begin position="20"/>
        <end position="44"/>
    </location>
</feature>
<evidence type="ECO:0000256" key="2">
    <source>
        <dbReference type="SAM" id="Phobius"/>
    </source>
</evidence>
<keyword evidence="2" id="KW-0472">Membrane</keyword>
<evidence type="ECO:0000313" key="4">
    <source>
        <dbReference type="EMBL" id="CAF3891612.1"/>
    </source>
</evidence>
<keyword evidence="2" id="KW-1133">Transmembrane helix</keyword>
<dbReference type="AlphaFoldDB" id="A0A8S2L7Y0"/>
<feature type="compositionally biased region" description="Basic residues" evidence="1">
    <location>
        <begin position="175"/>
        <end position="193"/>
    </location>
</feature>
<dbReference type="Proteomes" id="UP000682733">
    <property type="component" value="Unassembled WGS sequence"/>
</dbReference>